<comment type="caution">
    <text evidence="8">The sequence shown here is derived from an EMBL/GenBank/DDBJ whole genome shotgun (WGS) entry which is preliminary data.</text>
</comment>
<dbReference type="GO" id="GO:0016020">
    <property type="term" value="C:membrane"/>
    <property type="evidence" value="ECO:0007669"/>
    <property type="project" value="InterPro"/>
</dbReference>
<dbReference type="PRINTS" id="PR00781">
    <property type="entry name" value="LIPOSIGPTASE"/>
</dbReference>
<evidence type="ECO:0000256" key="3">
    <source>
        <dbReference type="ARBA" id="ARBA00022692"/>
    </source>
</evidence>
<reference evidence="8" key="1">
    <citation type="submission" date="2019-08" db="EMBL/GenBank/DDBJ databases">
        <authorList>
            <person name="Kucharzyk K."/>
            <person name="Murdoch R.W."/>
            <person name="Higgins S."/>
            <person name="Loffler F."/>
        </authorList>
    </citation>
    <scope>NUCLEOTIDE SEQUENCE</scope>
</reference>
<protein>
    <submittedName>
        <fullName evidence="8">Lipoprotein signal peptidase</fullName>
        <ecNumber evidence="8">3.4.23.36</ecNumber>
    </submittedName>
</protein>
<evidence type="ECO:0000256" key="2">
    <source>
        <dbReference type="ARBA" id="ARBA00022670"/>
    </source>
</evidence>
<dbReference type="EMBL" id="VSSQ01004016">
    <property type="protein sequence ID" value="MPM23378.1"/>
    <property type="molecule type" value="Genomic_DNA"/>
</dbReference>
<keyword evidence="5 7" id="KW-1133">Transmembrane helix</keyword>
<feature type="transmembrane region" description="Helical" evidence="7">
    <location>
        <begin position="94"/>
        <end position="112"/>
    </location>
</feature>
<keyword evidence="3 7" id="KW-0812">Transmembrane</keyword>
<keyword evidence="1" id="KW-1003">Cell membrane</keyword>
<sequence>MNRKVLRNALIFIFVLLVLDQVLKIYIKTHFLLGEEVKVAGDWFRFNFVENIGMAFGMHLKGAIGKYLLSIFRIIAASAIMWYLLKIIREKKPVIYIFAIALIFAGATGNIIDSMFYGLVFDSSSIYGSGADPAVLFGGSYAGFLQGKVVDMFYFPIMHGHYPSWMPFKGGEEFLFFRPVFNLADSYISIAVILIIVFQKRMFPKKKEEISAPAEVK</sequence>
<keyword evidence="8" id="KW-0449">Lipoprotein</keyword>
<dbReference type="AlphaFoldDB" id="A0A644Y605"/>
<evidence type="ECO:0000256" key="6">
    <source>
        <dbReference type="ARBA" id="ARBA00023136"/>
    </source>
</evidence>
<dbReference type="PANTHER" id="PTHR33695">
    <property type="entry name" value="LIPOPROTEIN SIGNAL PEPTIDASE"/>
    <property type="match status" value="1"/>
</dbReference>
<dbReference type="EC" id="3.4.23.36" evidence="8"/>
<evidence type="ECO:0000256" key="5">
    <source>
        <dbReference type="ARBA" id="ARBA00022989"/>
    </source>
</evidence>
<dbReference type="GO" id="GO:0006508">
    <property type="term" value="P:proteolysis"/>
    <property type="evidence" value="ECO:0007669"/>
    <property type="project" value="UniProtKB-KW"/>
</dbReference>
<feature type="transmembrane region" description="Helical" evidence="7">
    <location>
        <begin position="175"/>
        <end position="198"/>
    </location>
</feature>
<keyword evidence="2" id="KW-0645">Protease</keyword>
<organism evidence="8">
    <name type="scientific">bioreactor metagenome</name>
    <dbReference type="NCBI Taxonomy" id="1076179"/>
    <lineage>
        <taxon>unclassified sequences</taxon>
        <taxon>metagenomes</taxon>
        <taxon>ecological metagenomes</taxon>
    </lineage>
</organism>
<proteinExistence type="inferred from homology"/>
<evidence type="ECO:0000313" key="8">
    <source>
        <dbReference type="EMBL" id="MPM23378.1"/>
    </source>
</evidence>
<dbReference type="InterPro" id="IPR001872">
    <property type="entry name" value="Peptidase_A8"/>
</dbReference>
<keyword evidence="6 7" id="KW-0472">Membrane</keyword>
<dbReference type="NCBIfam" id="NF011369">
    <property type="entry name" value="PRK14788.1"/>
    <property type="match status" value="1"/>
</dbReference>
<evidence type="ECO:0000256" key="1">
    <source>
        <dbReference type="ARBA" id="ARBA00022475"/>
    </source>
</evidence>
<dbReference type="PANTHER" id="PTHR33695:SF1">
    <property type="entry name" value="LIPOPROTEIN SIGNAL PEPTIDASE"/>
    <property type="match status" value="1"/>
</dbReference>
<evidence type="ECO:0000256" key="4">
    <source>
        <dbReference type="ARBA" id="ARBA00022801"/>
    </source>
</evidence>
<accession>A0A644Y605</accession>
<keyword evidence="4 8" id="KW-0378">Hydrolase</keyword>
<feature type="transmembrane region" description="Helical" evidence="7">
    <location>
        <begin position="67"/>
        <end position="85"/>
    </location>
</feature>
<name>A0A644Y605_9ZZZZ</name>
<dbReference type="Pfam" id="PF01252">
    <property type="entry name" value="Peptidase_A8"/>
    <property type="match status" value="1"/>
</dbReference>
<evidence type="ECO:0000256" key="7">
    <source>
        <dbReference type="SAM" id="Phobius"/>
    </source>
</evidence>
<gene>
    <name evidence="8" type="primary">lspA_21</name>
    <name evidence="8" type="ORF">SDC9_69850</name>
</gene>
<dbReference type="HAMAP" id="MF_00161">
    <property type="entry name" value="LspA"/>
    <property type="match status" value="1"/>
</dbReference>
<dbReference type="GO" id="GO:0004190">
    <property type="term" value="F:aspartic-type endopeptidase activity"/>
    <property type="evidence" value="ECO:0007669"/>
    <property type="project" value="UniProtKB-EC"/>
</dbReference>